<name>A0A2T5LYA7_9EURO</name>
<proteinExistence type="predicted"/>
<comment type="caution">
    <text evidence="2">The sequence shown here is derived from an EMBL/GenBank/DDBJ whole genome shotgun (WGS) entry which is preliminary data.</text>
</comment>
<dbReference type="GeneID" id="63816866"/>
<gene>
    <name evidence="2" type="ORF">P175DRAFT_0532630</name>
</gene>
<protein>
    <submittedName>
        <fullName evidence="2">Uncharacterized protein</fullName>
    </submittedName>
</protein>
<dbReference type="RefSeq" id="XP_040752641.1">
    <property type="nucleotide sequence ID" value="XM_040899984.1"/>
</dbReference>
<evidence type="ECO:0000313" key="2">
    <source>
        <dbReference type="EMBL" id="PTU21249.1"/>
    </source>
</evidence>
<dbReference type="VEuPathDB" id="FungiDB:P175DRAFT_0532630"/>
<dbReference type="EMBL" id="MSFN02000004">
    <property type="protein sequence ID" value="PTU21249.1"/>
    <property type="molecule type" value="Genomic_DNA"/>
</dbReference>
<dbReference type="Proteomes" id="UP000244073">
    <property type="component" value="Unassembled WGS sequence"/>
</dbReference>
<dbReference type="OrthoDB" id="9993796at2759"/>
<organism evidence="2 3">
    <name type="scientific">Aspergillus ochraceoroseus IBT 24754</name>
    <dbReference type="NCBI Taxonomy" id="1392256"/>
    <lineage>
        <taxon>Eukaryota</taxon>
        <taxon>Fungi</taxon>
        <taxon>Dikarya</taxon>
        <taxon>Ascomycota</taxon>
        <taxon>Pezizomycotina</taxon>
        <taxon>Eurotiomycetes</taxon>
        <taxon>Eurotiomycetidae</taxon>
        <taxon>Eurotiales</taxon>
        <taxon>Aspergillaceae</taxon>
        <taxon>Aspergillus</taxon>
        <taxon>Aspergillus subgen. Nidulantes</taxon>
    </lineage>
</organism>
<evidence type="ECO:0000313" key="3">
    <source>
        <dbReference type="Proteomes" id="UP000244073"/>
    </source>
</evidence>
<sequence length="165" mass="18504">MAIGTTTDDIPTCLGLYEKARRPRMDIQVIKYTRLNGRDDDDTPGQRISGHAAVEMVNFMSPFQQHFADIGTIDLQTLRVGFNPIGILNPKSTKGKSALWLKMFQLPRVCRGLIMNHRCGFRPWSPSGELLSLFLVSPKAEESDEGEYSPENSRREAAPLNEPGR</sequence>
<accession>A0A2T5LYA7</accession>
<dbReference type="AlphaFoldDB" id="A0A2T5LYA7"/>
<reference evidence="2 3" key="1">
    <citation type="journal article" date="2018" name="Proc. Natl. Acad. Sci. U.S.A.">
        <title>Linking secondary metabolites to gene clusters through genome sequencing of six diverse Aspergillus species.</title>
        <authorList>
            <person name="Kaerboelling I."/>
            <person name="Vesth T.C."/>
            <person name="Frisvad J.C."/>
            <person name="Nybo J.L."/>
            <person name="Theobald S."/>
            <person name="Kuo A."/>
            <person name="Bowyer P."/>
            <person name="Matsuda Y."/>
            <person name="Mondo S."/>
            <person name="Lyhne E.K."/>
            <person name="Kogle M.E."/>
            <person name="Clum A."/>
            <person name="Lipzen A."/>
            <person name="Salamov A."/>
            <person name="Ngan C.Y."/>
            <person name="Daum C."/>
            <person name="Chiniquy J."/>
            <person name="Barry K."/>
            <person name="LaButti K."/>
            <person name="Haridas S."/>
            <person name="Simmons B.A."/>
            <person name="Magnuson J.K."/>
            <person name="Mortensen U.H."/>
            <person name="Larsen T.O."/>
            <person name="Grigoriev I.V."/>
            <person name="Baker S.E."/>
            <person name="Andersen M.R."/>
        </authorList>
    </citation>
    <scope>NUCLEOTIDE SEQUENCE [LARGE SCALE GENOMIC DNA]</scope>
    <source>
        <strain evidence="2 3">IBT 24754</strain>
    </source>
</reference>
<evidence type="ECO:0000256" key="1">
    <source>
        <dbReference type="SAM" id="MobiDB-lite"/>
    </source>
</evidence>
<feature type="region of interest" description="Disordered" evidence="1">
    <location>
        <begin position="142"/>
        <end position="165"/>
    </location>
</feature>